<feature type="repeat" description="WD" evidence="9">
    <location>
        <begin position="549"/>
        <end position="590"/>
    </location>
</feature>
<evidence type="ECO:0000256" key="10">
    <source>
        <dbReference type="SAM" id="MobiDB-lite"/>
    </source>
</evidence>
<evidence type="ECO:0000313" key="13">
    <source>
        <dbReference type="EMBL" id="SSX22310.1"/>
    </source>
</evidence>
<proteinExistence type="inferred from homology"/>
<dbReference type="InterPro" id="IPR020472">
    <property type="entry name" value="WD40_PAC1"/>
</dbReference>
<dbReference type="FunFam" id="2.130.10.10:FF:000498">
    <property type="entry name" value="Striatin 3"/>
    <property type="match status" value="1"/>
</dbReference>
<dbReference type="InterPro" id="IPR015943">
    <property type="entry name" value="WD40/YVTN_repeat-like_dom_sf"/>
</dbReference>
<keyword evidence="7" id="KW-0112">Calmodulin-binding</keyword>
<dbReference type="Pfam" id="PF08232">
    <property type="entry name" value="Striatin"/>
    <property type="match status" value="1"/>
</dbReference>
<keyword evidence="8" id="KW-0175">Coiled coil</keyword>
<dbReference type="CDD" id="cd00200">
    <property type="entry name" value="WD40"/>
    <property type="match status" value="1"/>
</dbReference>
<evidence type="ECO:0000313" key="12">
    <source>
        <dbReference type="EMBL" id="SSX01933.1"/>
    </source>
</evidence>
<dbReference type="InterPro" id="IPR001680">
    <property type="entry name" value="WD40_rpt"/>
</dbReference>
<evidence type="ECO:0000256" key="7">
    <source>
        <dbReference type="ARBA" id="ARBA00022860"/>
    </source>
</evidence>
<keyword evidence="5 9" id="KW-0853">WD repeat</keyword>
<evidence type="ECO:0000256" key="3">
    <source>
        <dbReference type="ARBA" id="ARBA00022490"/>
    </source>
</evidence>
<dbReference type="EMBL" id="UFQS01000244">
    <property type="protein sequence ID" value="SSX01933.1"/>
    <property type="molecule type" value="Genomic_DNA"/>
</dbReference>
<reference evidence="13" key="2">
    <citation type="submission" date="2018-07" db="EMBL/GenBank/DDBJ databases">
        <authorList>
            <person name="Quirk P.G."/>
            <person name="Krulwich T.A."/>
        </authorList>
    </citation>
    <scope>NUCLEOTIDE SEQUENCE</scope>
</reference>
<sequence length="764" mass="85070">MRIINNNNRINMNNNNNYNNNNSNYIRMDDGGLNNNNNNNNGQNFLSKLPMNEDLNNINANNVAQYTIPGVLHFIQHEWSRFELERSQWDVDRAELQAKIAVLLGERKGQESLKSDLIRRIKMLEYALKQERVKFHRLKYGCDPPNANDLKPPPASGLTDDAGNLITDVANSDNEVPFSAVSNITWRQGRTMLRQYLQEIGYTESIIDVRSNRVRSLLGLNNGNLQDQEENMNPNVNGATDTTHKRVFSTSDRTSEGLGCSPAKKSQQTEMMEAMLLESEAAVLANFEFLAQADVEMSDDDDMNDDLDLTANHESGGHDMKTAKRKAKALNDIDAEADEVLNDLNSITEQSDNANNMEISNRSNNQNESETGWGQNSFGKNNITRNIIPGIPGATGDDEMDQSLGLGELAQLTVNNESESTAYGDGANSKEPYRKTWNAKYTLRSHFDCVRALAFHPQEPVLITASEDHTLKLWNLQKTVPAKKSASLDVEPLYTFRGHTSPVLCLGMSSTGEQCYSGALDGTINSWNLPNVNIDPYDNYDPEVLRAPLDGHSDAVWSLSVNHTKDTLLSASSDGTIKLWSPQNKTPLLQTFTADTSEGNPTSVDFIRDELDKIIASYQSSNCLVHDTETCKVLLKFEAQQEVSGNFGKYIYKVICHPTLPLMITAHEDRHIRFWDSNTGNLVHSMVAHLDAVTSLAIDSAGLYLLSGSHDCSIRLWNIDTKTCVQEITAHRKKFDESILDVAFHPSKPFIASAGSDAIAKVFV</sequence>
<evidence type="ECO:0000256" key="8">
    <source>
        <dbReference type="ARBA" id="ARBA00023054"/>
    </source>
</evidence>
<keyword evidence="6" id="KW-0677">Repeat</keyword>
<evidence type="ECO:0000256" key="4">
    <source>
        <dbReference type="ARBA" id="ARBA00022553"/>
    </source>
</evidence>
<dbReference type="PROSITE" id="PS00678">
    <property type="entry name" value="WD_REPEATS_1"/>
    <property type="match status" value="3"/>
</dbReference>
<dbReference type="PRINTS" id="PR00320">
    <property type="entry name" value="GPROTEINBRPT"/>
</dbReference>
<name>A0A336KGC5_CULSO</name>
<dbReference type="PROSITE" id="PS50082">
    <property type="entry name" value="WD_REPEATS_2"/>
    <property type="match status" value="5"/>
</dbReference>
<dbReference type="Gene3D" id="1.20.5.300">
    <property type="match status" value="1"/>
</dbReference>
<dbReference type="SUPFAM" id="SSF50978">
    <property type="entry name" value="WD40 repeat-like"/>
    <property type="match status" value="1"/>
</dbReference>
<dbReference type="FunFam" id="2.130.10.10:FF:000058">
    <property type="entry name" value="striatin isoform X1"/>
    <property type="match status" value="1"/>
</dbReference>
<keyword evidence="3" id="KW-0963">Cytoplasm</keyword>
<feature type="repeat" description="WD" evidence="9">
    <location>
        <begin position="496"/>
        <end position="529"/>
    </location>
</feature>
<feature type="compositionally biased region" description="Polar residues" evidence="10">
    <location>
        <begin position="348"/>
        <end position="385"/>
    </location>
</feature>
<protein>
    <submittedName>
        <fullName evidence="12">CSON006515 protein</fullName>
    </submittedName>
</protein>
<dbReference type="AlphaFoldDB" id="A0A336KGC5"/>
<organism evidence="12">
    <name type="scientific">Culicoides sonorensis</name>
    <name type="common">Biting midge</name>
    <dbReference type="NCBI Taxonomy" id="179676"/>
    <lineage>
        <taxon>Eukaryota</taxon>
        <taxon>Metazoa</taxon>
        <taxon>Ecdysozoa</taxon>
        <taxon>Arthropoda</taxon>
        <taxon>Hexapoda</taxon>
        <taxon>Insecta</taxon>
        <taxon>Pterygota</taxon>
        <taxon>Neoptera</taxon>
        <taxon>Endopterygota</taxon>
        <taxon>Diptera</taxon>
        <taxon>Nematocera</taxon>
        <taxon>Chironomoidea</taxon>
        <taxon>Ceratopogonidae</taxon>
        <taxon>Ceratopogoninae</taxon>
        <taxon>Culicoides</taxon>
        <taxon>Monoculicoides</taxon>
    </lineage>
</organism>
<evidence type="ECO:0000256" key="2">
    <source>
        <dbReference type="ARBA" id="ARBA00009616"/>
    </source>
</evidence>
<evidence type="ECO:0000256" key="5">
    <source>
        <dbReference type="ARBA" id="ARBA00022574"/>
    </source>
</evidence>
<evidence type="ECO:0000259" key="11">
    <source>
        <dbReference type="Pfam" id="PF08232"/>
    </source>
</evidence>
<evidence type="ECO:0000256" key="1">
    <source>
        <dbReference type="ARBA" id="ARBA00004496"/>
    </source>
</evidence>
<keyword evidence="4" id="KW-0597">Phosphoprotein</keyword>
<dbReference type="EMBL" id="UFQT01000244">
    <property type="protein sequence ID" value="SSX22310.1"/>
    <property type="molecule type" value="Genomic_DNA"/>
</dbReference>
<accession>A0A336KGC5</accession>
<dbReference type="GO" id="GO:0005737">
    <property type="term" value="C:cytoplasm"/>
    <property type="evidence" value="ECO:0007669"/>
    <property type="project" value="UniProtKB-SubCell"/>
</dbReference>
<gene>
    <name evidence="12" type="primary">CSON006515</name>
</gene>
<dbReference type="InterPro" id="IPR036322">
    <property type="entry name" value="WD40_repeat_dom_sf"/>
</dbReference>
<dbReference type="OMA" id="SKCSQEV"/>
<evidence type="ECO:0000256" key="9">
    <source>
        <dbReference type="PROSITE-ProRule" id="PRU00221"/>
    </source>
</evidence>
<dbReference type="PANTHER" id="PTHR15653">
    <property type="entry name" value="STRIATIN"/>
    <property type="match status" value="1"/>
</dbReference>
<evidence type="ECO:0000256" key="6">
    <source>
        <dbReference type="ARBA" id="ARBA00022737"/>
    </source>
</evidence>
<feature type="region of interest" description="Disordered" evidence="10">
    <location>
        <begin position="1"/>
        <end position="23"/>
    </location>
</feature>
<dbReference type="Pfam" id="PF00400">
    <property type="entry name" value="WD40"/>
    <property type="match status" value="6"/>
</dbReference>
<feature type="region of interest" description="Disordered" evidence="10">
    <location>
        <begin position="298"/>
        <end position="323"/>
    </location>
</feature>
<feature type="repeat" description="WD" evidence="9">
    <location>
        <begin position="662"/>
        <end position="685"/>
    </location>
</feature>
<dbReference type="VEuPathDB" id="VectorBase:CSON006515"/>
<dbReference type="PROSITE" id="PS50294">
    <property type="entry name" value="WD_REPEATS_REGION"/>
    <property type="match status" value="4"/>
</dbReference>
<dbReference type="InterPro" id="IPR019775">
    <property type="entry name" value="WD40_repeat_CS"/>
</dbReference>
<feature type="domain" description="Striatin N-terminal" evidence="11">
    <location>
        <begin position="67"/>
        <end position="207"/>
    </location>
</feature>
<feature type="repeat" description="WD" evidence="9">
    <location>
        <begin position="443"/>
        <end position="484"/>
    </location>
</feature>
<feature type="repeat" description="WD" evidence="9">
    <location>
        <begin position="686"/>
        <end position="727"/>
    </location>
</feature>
<dbReference type="InterPro" id="IPR013258">
    <property type="entry name" value="Striatin_N"/>
</dbReference>
<reference evidence="12" key="1">
    <citation type="submission" date="2018-04" db="EMBL/GenBank/DDBJ databases">
        <authorList>
            <person name="Go L.Y."/>
            <person name="Mitchell J.A."/>
        </authorList>
    </citation>
    <scope>NUCLEOTIDE SEQUENCE</scope>
    <source>
        <tissue evidence="12">Whole organism</tissue>
    </source>
</reference>
<dbReference type="GO" id="GO:0005516">
    <property type="term" value="F:calmodulin binding"/>
    <property type="evidence" value="ECO:0007669"/>
    <property type="project" value="UniProtKB-KW"/>
</dbReference>
<feature type="region of interest" description="Disordered" evidence="10">
    <location>
        <begin position="348"/>
        <end position="399"/>
    </location>
</feature>
<dbReference type="Gene3D" id="2.130.10.10">
    <property type="entry name" value="YVTN repeat-like/Quinoprotein amine dehydrogenase"/>
    <property type="match status" value="3"/>
</dbReference>
<dbReference type="InterPro" id="IPR051488">
    <property type="entry name" value="WD_repeat_striatin"/>
</dbReference>
<dbReference type="PANTHER" id="PTHR15653:SF0">
    <property type="entry name" value="CONNECTOR OF KINASE TO AP-1, ISOFORM E"/>
    <property type="match status" value="1"/>
</dbReference>
<dbReference type="FunFam" id="1.20.5.300:FF:000001">
    <property type="entry name" value="striatin isoform X1"/>
    <property type="match status" value="1"/>
</dbReference>
<comment type="similarity">
    <text evidence="2">Belongs to the WD repeat striatin family.</text>
</comment>
<feature type="compositionally biased region" description="Acidic residues" evidence="10">
    <location>
        <begin position="298"/>
        <end position="308"/>
    </location>
</feature>
<comment type="subcellular location">
    <subcellularLocation>
        <location evidence="1">Cytoplasm</location>
    </subcellularLocation>
</comment>
<dbReference type="SMART" id="SM00320">
    <property type="entry name" value="WD40"/>
    <property type="match status" value="7"/>
</dbReference>